<keyword evidence="2" id="KW-1003">Cell membrane</keyword>
<dbReference type="PANTHER" id="PTHR24027">
    <property type="entry name" value="CADHERIN-23"/>
    <property type="match status" value="1"/>
</dbReference>
<keyword evidence="3" id="KW-0812">Transmembrane</keyword>
<evidence type="ECO:0000256" key="4">
    <source>
        <dbReference type="ARBA" id="ARBA00022723"/>
    </source>
</evidence>
<dbReference type="Gene3D" id="4.10.900.10">
    <property type="entry name" value="TCF3-CBD (Catenin binding domain)"/>
    <property type="match status" value="1"/>
</dbReference>
<evidence type="ECO:0000256" key="1">
    <source>
        <dbReference type="ARBA" id="ARBA00004251"/>
    </source>
</evidence>
<keyword evidence="6" id="KW-0106">Calcium</keyword>
<dbReference type="InterPro" id="IPR039808">
    <property type="entry name" value="Cadherin"/>
</dbReference>
<proteinExistence type="predicted"/>
<keyword evidence="8" id="KW-0472">Membrane</keyword>
<evidence type="ECO:0000256" key="3">
    <source>
        <dbReference type="ARBA" id="ARBA00022692"/>
    </source>
</evidence>
<comment type="caution">
    <text evidence="10">The sequence shown here is derived from an EMBL/GenBank/DDBJ whole genome shotgun (WGS) entry which is preliminary data.</text>
</comment>
<reference evidence="10 11" key="1">
    <citation type="submission" date="2023-05" db="EMBL/GenBank/DDBJ databases">
        <title>B98-5 Cell Line De Novo Hybrid Assembly: An Optical Mapping Approach.</title>
        <authorList>
            <person name="Kananen K."/>
            <person name="Auerbach J.A."/>
            <person name="Kautto E."/>
            <person name="Blachly J.S."/>
        </authorList>
    </citation>
    <scope>NUCLEOTIDE SEQUENCE [LARGE SCALE GENOMIC DNA]</scope>
    <source>
        <strain evidence="10">B95-8</strain>
        <tissue evidence="10">Cell line</tissue>
    </source>
</reference>
<name>A0ABQ9VYQ8_SAGOE</name>
<protein>
    <submittedName>
        <fullName evidence="10">Uncharacterized protein</fullName>
    </submittedName>
</protein>
<gene>
    <name evidence="10" type="ORF">P7K49_008780</name>
</gene>
<keyword evidence="4" id="KW-0479">Metal-binding</keyword>
<evidence type="ECO:0000256" key="6">
    <source>
        <dbReference type="ARBA" id="ARBA00022837"/>
    </source>
</evidence>
<dbReference type="Gene3D" id="2.60.40.60">
    <property type="entry name" value="Cadherins"/>
    <property type="match status" value="1"/>
</dbReference>
<evidence type="ECO:0000256" key="5">
    <source>
        <dbReference type="ARBA" id="ARBA00022737"/>
    </source>
</evidence>
<evidence type="ECO:0000313" key="11">
    <source>
        <dbReference type="Proteomes" id="UP001266305"/>
    </source>
</evidence>
<evidence type="ECO:0000313" key="10">
    <source>
        <dbReference type="EMBL" id="KAK2114514.1"/>
    </source>
</evidence>
<evidence type="ECO:0000256" key="2">
    <source>
        <dbReference type="ARBA" id="ARBA00022475"/>
    </source>
</evidence>
<keyword evidence="5" id="KW-0677">Repeat</keyword>
<dbReference type="Proteomes" id="UP001266305">
    <property type="component" value="Unassembled WGS sequence"/>
</dbReference>
<accession>A0ABQ9VYQ8</accession>
<dbReference type="InterPro" id="IPR027397">
    <property type="entry name" value="Catenin-bd_sf"/>
</dbReference>
<organism evidence="10 11">
    <name type="scientific">Saguinus oedipus</name>
    <name type="common">Cotton-top tamarin</name>
    <name type="synonym">Oedipomidas oedipus</name>
    <dbReference type="NCBI Taxonomy" id="9490"/>
    <lineage>
        <taxon>Eukaryota</taxon>
        <taxon>Metazoa</taxon>
        <taxon>Chordata</taxon>
        <taxon>Craniata</taxon>
        <taxon>Vertebrata</taxon>
        <taxon>Euteleostomi</taxon>
        <taxon>Mammalia</taxon>
        <taxon>Eutheria</taxon>
        <taxon>Euarchontoglires</taxon>
        <taxon>Primates</taxon>
        <taxon>Haplorrhini</taxon>
        <taxon>Platyrrhini</taxon>
        <taxon>Cebidae</taxon>
        <taxon>Callitrichinae</taxon>
        <taxon>Saguinus</taxon>
    </lineage>
</organism>
<keyword evidence="9" id="KW-0325">Glycoprotein</keyword>
<evidence type="ECO:0000256" key="8">
    <source>
        <dbReference type="ARBA" id="ARBA00023136"/>
    </source>
</evidence>
<comment type="subcellular location">
    <subcellularLocation>
        <location evidence="1">Cell membrane</location>
        <topology evidence="1">Single-pass type I membrane protein</topology>
    </subcellularLocation>
</comment>
<evidence type="ECO:0000256" key="9">
    <source>
        <dbReference type="ARBA" id="ARBA00023180"/>
    </source>
</evidence>
<dbReference type="PANTHER" id="PTHR24027:SF446">
    <property type="entry name" value="CADHERIN-3"/>
    <property type="match status" value="1"/>
</dbReference>
<dbReference type="EMBL" id="JASSZA010000004">
    <property type="protein sequence ID" value="KAK2114514.1"/>
    <property type="molecule type" value="Genomic_DNA"/>
</dbReference>
<sequence length="158" mass="17618">MTWTSTGQQVNEKGDTVALSLKKFLKQDTYDVHLSLSDHGNQEQLTVIRATVCDCHGHGGGEEDQDYDITKLHRGLEARPEVVLCNDMAPTFIPTPIYRPRPANPDEIGNFIIENLKAANTDPTAPPYDSLLVFVGQWLPCHVPELPHLLRLQPGPRL</sequence>
<evidence type="ECO:0000256" key="7">
    <source>
        <dbReference type="ARBA" id="ARBA00022889"/>
    </source>
</evidence>
<keyword evidence="11" id="KW-1185">Reference proteome</keyword>
<keyword evidence="7" id="KW-0130">Cell adhesion</keyword>